<dbReference type="RefSeq" id="WP_009196417.1">
    <property type="nucleotide sequence ID" value="NZ_AODQ01000087.1"/>
</dbReference>
<comment type="caution">
    <text evidence="4">The sequence shown here is derived from an EMBL/GenBank/DDBJ whole genome shotgun (WGS) entry which is preliminary data.</text>
</comment>
<dbReference type="Gene3D" id="2.40.50.1020">
    <property type="entry name" value="LytTr DNA-binding domain"/>
    <property type="match status" value="1"/>
</dbReference>
<dbReference type="PROSITE" id="PS50110">
    <property type="entry name" value="RESPONSE_REGULATORY"/>
    <property type="match status" value="1"/>
</dbReference>
<protein>
    <submittedName>
        <fullName evidence="4">Sensory transduction protein lytR</fullName>
    </submittedName>
</protein>
<dbReference type="OrthoDB" id="646623at2"/>
<evidence type="ECO:0000313" key="4">
    <source>
        <dbReference type="EMBL" id="EMR01835.1"/>
    </source>
</evidence>
<dbReference type="Pfam" id="PF04397">
    <property type="entry name" value="LytTR"/>
    <property type="match status" value="1"/>
</dbReference>
<dbReference type="SMART" id="SM00448">
    <property type="entry name" value="REC"/>
    <property type="match status" value="1"/>
</dbReference>
<dbReference type="STRING" id="1279009.ADICEAN_03031"/>
<proteinExistence type="predicted"/>
<feature type="modified residue" description="4-aspartylphosphate" evidence="1">
    <location>
        <position position="56"/>
    </location>
</feature>
<dbReference type="AlphaFoldDB" id="M7NJ90"/>
<evidence type="ECO:0000259" key="3">
    <source>
        <dbReference type="PROSITE" id="PS50930"/>
    </source>
</evidence>
<keyword evidence="1" id="KW-0597">Phosphoprotein</keyword>
<accession>M7NJ90</accession>
<dbReference type="PANTHER" id="PTHR37299">
    <property type="entry name" value="TRANSCRIPTIONAL REGULATOR-RELATED"/>
    <property type="match status" value="1"/>
</dbReference>
<name>M7NJ90_9BACT</name>
<dbReference type="SUPFAM" id="SSF52172">
    <property type="entry name" value="CheY-like"/>
    <property type="match status" value="1"/>
</dbReference>
<dbReference type="InterPro" id="IPR011006">
    <property type="entry name" value="CheY-like_superfamily"/>
</dbReference>
<dbReference type="EMBL" id="AODQ01000087">
    <property type="protein sequence ID" value="EMR01835.1"/>
    <property type="molecule type" value="Genomic_DNA"/>
</dbReference>
<keyword evidence="5" id="KW-1185">Reference proteome</keyword>
<dbReference type="InterPro" id="IPR046947">
    <property type="entry name" value="LytR-like"/>
</dbReference>
<dbReference type="InterPro" id="IPR001789">
    <property type="entry name" value="Sig_transdc_resp-reg_receiver"/>
</dbReference>
<evidence type="ECO:0000256" key="1">
    <source>
        <dbReference type="PROSITE-ProRule" id="PRU00169"/>
    </source>
</evidence>
<dbReference type="GO" id="GO:0003677">
    <property type="term" value="F:DNA binding"/>
    <property type="evidence" value="ECO:0007669"/>
    <property type="project" value="InterPro"/>
</dbReference>
<gene>
    <name evidence="4" type="primary">lytR_2</name>
    <name evidence="4" type="ORF">ADICEAN_03031</name>
</gene>
<dbReference type="Gene3D" id="3.40.50.2300">
    <property type="match status" value="1"/>
</dbReference>
<feature type="domain" description="HTH LytTR-type" evidence="3">
    <location>
        <begin position="145"/>
        <end position="252"/>
    </location>
</feature>
<evidence type="ECO:0000313" key="5">
    <source>
        <dbReference type="Proteomes" id="UP000011910"/>
    </source>
</evidence>
<dbReference type="eggNOG" id="COG3279">
    <property type="taxonomic scope" value="Bacteria"/>
</dbReference>
<dbReference type="PANTHER" id="PTHR37299:SF1">
    <property type="entry name" value="STAGE 0 SPORULATION PROTEIN A HOMOLOG"/>
    <property type="match status" value="1"/>
</dbReference>
<sequence>MKVIIIEDEKPAYEKLVHFLKRYSEQTELIGSAQSIEAAVPLLQERGQQADLLLMDIQLADGLSFAALDQVPLKKPVIFITAYNQYALEAFRANGIDYLLKPLTYEAFSASLDKLKQLSGTFADPLHSLQDIYKKLSKPQYKERFLVKIGDHIHSVPTEQIQLFYAEGRNTYLVTASGRRMITDYKLETIEEMVAPEHFFRVNRSYILKLSGIKDVLVYSNSRLKINPNFEFKEEIIVSREKVAPFKDWFGGGR</sequence>
<dbReference type="Pfam" id="PF00072">
    <property type="entry name" value="Response_reg"/>
    <property type="match status" value="1"/>
</dbReference>
<dbReference type="PATRIC" id="fig|1279009.4.peg.3075"/>
<dbReference type="Proteomes" id="UP000011910">
    <property type="component" value="Unassembled WGS sequence"/>
</dbReference>
<dbReference type="PROSITE" id="PS50930">
    <property type="entry name" value="HTH_LYTTR"/>
    <property type="match status" value="1"/>
</dbReference>
<dbReference type="GO" id="GO:0000156">
    <property type="term" value="F:phosphorelay response regulator activity"/>
    <property type="evidence" value="ECO:0007669"/>
    <property type="project" value="InterPro"/>
</dbReference>
<reference evidence="4 5" key="1">
    <citation type="journal article" date="2013" name="Genome Announc.">
        <title>Draft Genome Sequence of Cesiribacter andamanensis Strain AMV16T, Isolated from a Soil Sample from a Mud Volcano in the Andaman Islands, India.</title>
        <authorList>
            <person name="Shivaji S."/>
            <person name="Ara S."/>
            <person name="Begum Z."/>
            <person name="Srinivas T.N."/>
            <person name="Singh A."/>
            <person name="Kumar Pinnaka A."/>
        </authorList>
    </citation>
    <scope>NUCLEOTIDE SEQUENCE [LARGE SCALE GENOMIC DNA]</scope>
    <source>
        <strain evidence="4 5">AMV16</strain>
    </source>
</reference>
<feature type="domain" description="Response regulatory" evidence="2">
    <location>
        <begin position="2"/>
        <end position="116"/>
    </location>
</feature>
<organism evidence="4 5">
    <name type="scientific">Cesiribacter andamanensis AMV16</name>
    <dbReference type="NCBI Taxonomy" id="1279009"/>
    <lineage>
        <taxon>Bacteria</taxon>
        <taxon>Pseudomonadati</taxon>
        <taxon>Bacteroidota</taxon>
        <taxon>Cytophagia</taxon>
        <taxon>Cytophagales</taxon>
        <taxon>Cesiribacteraceae</taxon>
        <taxon>Cesiribacter</taxon>
    </lineage>
</organism>
<evidence type="ECO:0000259" key="2">
    <source>
        <dbReference type="PROSITE" id="PS50110"/>
    </source>
</evidence>
<dbReference type="SMART" id="SM00850">
    <property type="entry name" value="LytTR"/>
    <property type="match status" value="1"/>
</dbReference>
<dbReference type="InterPro" id="IPR007492">
    <property type="entry name" value="LytTR_DNA-bd_dom"/>
</dbReference>